<keyword evidence="1" id="KW-0732">Signal</keyword>
<reference evidence="2 3" key="1">
    <citation type="journal article" date="2011" name="Cell">
        <title>The monarch butterfly genome yields insights into long-distance migration.</title>
        <authorList>
            <person name="Zhan S."/>
            <person name="Merlin C."/>
            <person name="Boore J.L."/>
            <person name="Reppert S.M."/>
        </authorList>
    </citation>
    <scope>NUCLEOTIDE SEQUENCE [LARGE SCALE GENOMIC DNA]</scope>
    <source>
        <strain evidence="2">F-2</strain>
    </source>
</reference>
<keyword evidence="3" id="KW-1185">Reference proteome</keyword>
<evidence type="ECO:0000256" key="1">
    <source>
        <dbReference type="SAM" id="SignalP"/>
    </source>
</evidence>
<protein>
    <submittedName>
        <fullName evidence="2">Uncharacterized protein</fullName>
    </submittedName>
</protein>
<gene>
    <name evidence="2" type="ORF">KGM_210761</name>
</gene>
<organism evidence="2 3">
    <name type="scientific">Danaus plexippus plexippus</name>
    <dbReference type="NCBI Taxonomy" id="278856"/>
    <lineage>
        <taxon>Eukaryota</taxon>
        <taxon>Metazoa</taxon>
        <taxon>Ecdysozoa</taxon>
        <taxon>Arthropoda</taxon>
        <taxon>Hexapoda</taxon>
        <taxon>Insecta</taxon>
        <taxon>Pterygota</taxon>
        <taxon>Neoptera</taxon>
        <taxon>Endopterygota</taxon>
        <taxon>Lepidoptera</taxon>
        <taxon>Glossata</taxon>
        <taxon>Ditrysia</taxon>
        <taxon>Papilionoidea</taxon>
        <taxon>Nymphalidae</taxon>
        <taxon>Danainae</taxon>
        <taxon>Danaini</taxon>
        <taxon>Danaina</taxon>
        <taxon>Danaus</taxon>
        <taxon>Danaus</taxon>
    </lineage>
</organism>
<dbReference type="eggNOG" id="ENOG502TC62">
    <property type="taxonomic scope" value="Eukaryota"/>
</dbReference>
<dbReference type="InParanoid" id="A0A212FJY8"/>
<evidence type="ECO:0000313" key="3">
    <source>
        <dbReference type="Proteomes" id="UP000007151"/>
    </source>
</evidence>
<feature type="chain" id="PRO_5011120477" evidence="1">
    <location>
        <begin position="19"/>
        <end position="85"/>
    </location>
</feature>
<dbReference type="KEGG" id="dpl:KGM_210761"/>
<proteinExistence type="predicted"/>
<feature type="signal peptide" evidence="1">
    <location>
        <begin position="1"/>
        <end position="18"/>
    </location>
</feature>
<sequence>MNKVLILLLAICIVYAHAFVRREAVSPKEENFMENAAKSLQKMAEEGKEKLSEVFDPESVKKGFNDLVDNINKAFSNLKPENAKQ</sequence>
<accession>A0A212FJY8</accession>
<dbReference type="Proteomes" id="UP000007151">
    <property type="component" value="Unassembled WGS sequence"/>
</dbReference>
<comment type="caution">
    <text evidence="2">The sequence shown here is derived from an EMBL/GenBank/DDBJ whole genome shotgun (WGS) entry which is preliminary data.</text>
</comment>
<evidence type="ECO:0000313" key="2">
    <source>
        <dbReference type="EMBL" id="OWR54042.1"/>
    </source>
</evidence>
<dbReference type="AlphaFoldDB" id="A0A212FJY8"/>
<name>A0A212FJY8_DANPL</name>
<dbReference type="EMBL" id="AGBW02008198">
    <property type="protein sequence ID" value="OWR54042.1"/>
    <property type="molecule type" value="Genomic_DNA"/>
</dbReference>